<dbReference type="Proteomes" id="UP000481872">
    <property type="component" value="Unassembled WGS sequence"/>
</dbReference>
<dbReference type="EMBL" id="JAAGPU010000026">
    <property type="protein sequence ID" value="NEU05808.1"/>
    <property type="molecule type" value="Genomic_DNA"/>
</dbReference>
<protein>
    <submittedName>
        <fullName evidence="1">Uncharacterized protein</fullName>
    </submittedName>
</protein>
<organism evidence="1 2">
    <name type="scientific">Clostridium senegalense</name>
    <dbReference type="NCBI Taxonomy" id="1465809"/>
    <lineage>
        <taxon>Bacteria</taxon>
        <taxon>Bacillati</taxon>
        <taxon>Bacillota</taxon>
        <taxon>Clostridia</taxon>
        <taxon>Eubacteriales</taxon>
        <taxon>Clostridiaceae</taxon>
        <taxon>Clostridium</taxon>
    </lineage>
</organism>
<gene>
    <name evidence="1" type="ORF">G3M99_13310</name>
</gene>
<dbReference type="RefSeq" id="WP_199870464.1">
    <property type="nucleotide sequence ID" value="NZ_JAAGPU010000026.1"/>
</dbReference>
<evidence type="ECO:0000313" key="2">
    <source>
        <dbReference type="Proteomes" id="UP000481872"/>
    </source>
</evidence>
<evidence type="ECO:0000313" key="1">
    <source>
        <dbReference type="EMBL" id="NEU05808.1"/>
    </source>
</evidence>
<sequence length="126" mass="14602">MFIRKIDGNVEIIYDKEYIMPGYVTEKVQAHWEELLKSGRNFTRGTVFTISNIESIGKDLKVHIQSTDYAHYLYTIHNNIEKYGCRVIYVSILVETIDSSFIIGEMACNTALPNRLQCCKGFLQQR</sequence>
<proteinExistence type="predicted"/>
<comment type="caution">
    <text evidence="1">The sequence shown here is derived from an EMBL/GenBank/DDBJ whole genome shotgun (WGS) entry which is preliminary data.</text>
</comment>
<reference evidence="1 2" key="1">
    <citation type="submission" date="2020-02" db="EMBL/GenBank/DDBJ databases">
        <title>Genome assembly of a novel Clostridium senegalense strain.</title>
        <authorList>
            <person name="Gupta T.B."/>
            <person name="Jauregui R."/>
            <person name="Maclean P."/>
            <person name="Nawarathana A."/>
            <person name="Brightwell G."/>
        </authorList>
    </citation>
    <scope>NUCLEOTIDE SEQUENCE [LARGE SCALE GENOMIC DNA]</scope>
    <source>
        <strain evidence="1 2">AGRFS4</strain>
    </source>
</reference>
<keyword evidence="2" id="KW-1185">Reference proteome</keyword>
<accession>A0A6M0H657</accession>
<name>A0A6M0H657_9CLOT</name>
<dbReference type="AlphaFoldDB" id="A0A6M0H657"/>